<reference evidence="1" key="2">
    <citation type="journal article" date="2015" name="Data Brief">
        <title>Shoot transcriptome of the giant reed, Arundo donax.</title>
        <authorList>
            <person name="Barrero R.A."/>
            <person name="Guerrero F.D."/>
            <person name="Moolhuijzen P."/>
            <person name="Goolsby J.A."/>
            <person name="Tidwell J."/>
            <person name="Bellgard S.E."/>
            <person name="Bellgard M.I."/>
        </authorList>
    </citation>
    <scope>NUCLEOTIDE SEQUENCE</scope>
    <source>
        <tissue evidence="1">Shoot tissue taken approximately 20 cm above the soil surface</tissue>
    </source>
</reference>
<sequence>MAPNQFGFQRRLEVHGSR</sequence>
<reference evidence="1" key="1">
    <citation type="submission" date="2014-09" db="EMBL/GenBank/DDBJ databases">
        <authorList>
            <person name="Magalhaes I.L.F."/>
            <person name="Oliveira U."/>
            <person name="Santos F.R."/>
            <person name="Vidigal T.H.D.A."/>
            <person name="Brescovit A.D."/>
            <person name="Santos A.J."/>
        </authorList>
    </citation>
    <scope>NUCLEOTIDE SEQUENCE</scope>
    <source>
        <tissue evidence="1">Shoot tissue taken approximately 20 cm above the soil surface</tissue>
    </source>
</reference>
<accession>A0A0A9AKC3</accession>
<proteinExistence type="predicted"/>
<evidence type="ECO:0000313" key="1">
    <source>
        <dbReference type="EMBL" id="JAD52104.1"/>
    </source>
</evidence>
<dbReference type="EMBL" id="GBRH01245791">
    <property type="protein sequence ID" value="JAD52104.1"/>
    <property type="molecule type" value="Transcribed_RNA"/>
</dbReference>
<dbReference type="AlphaFoldDB" id="A0A0A9AKC3"/>
<organism evidence="1">
    <name type="scientific">Arundo donax</name>
    <name type="common">Giant reed</name>
    <name type="synonym">Donax arundinaceus</name>
    <dbReference type="NCBI Taxonomy" id="35708"/>
    <lineage>
        <taxon>Eukaryota</taxon>
        <taxon>Viridiplantae</taxon>
        <taxon>Streptophyta</taxon>
        <taxon>Embryophyta</taxon>
        <taxon>Tracheophyta</taxon>
        <taxon>Spermatophyta</taxon>
        <taxon>Magnoliopsida</taxon>
        <taxon>Liliopsida</taxon>
        <taxon>Poales</taxon>
        <taxon>Poaceae</taxon>
        <taxon>PACMAD clade</taxon>
        <taxon>Arundinoideae</taxon>
        <taxon>Arundineae</taxon>
        <taxon>Arundo</taxon>
    </lineage>
</organism>
<name>A0A0A9AKC3_ARUDO</name>
<protein>
    <submittedName>
        <fullName evidence="1">Uncharacterized protein</fullName>
    </submittedName>
</protein>